<dbReference type="RefSeq" id="WP_039376401.1">
    <property type="nucleotide sequence ID" value="NZ_JSAM01000015.1"/>
</dbReference>
<dbReference type="EMBL" id="JSAM01000015">
    <property type="protein sequence ID" value="KIA78561.1"/>
    <property type="molecule type" value="Genomic_DNA"/>
</dbReference>
<protein>
    <submittedName>
        <fullName evidence="1">Uncharacterized protein</fullName>
    </submittedName>
</protein>
<name>A0A0C1C554_9BACT</name>
<organism evidence="1 2">
    <name type="scientific">Parachlamydia acanthamoebae</name>
    <dbReference type="NCBI Taxonomy" id="83552"/>
    <lineage>
        <taxon>Bacteria</taxon>
        <taxon>Pseudomonadati</taxon>
        <taxon>Chlamydiota</taxon>
        <taxon>Chlamydiia</taxon>
        <taxon>Parachlamydiales</taxon>
        <taxon>Parachlamydiaceae</taxon>
        <taxon>Parachlamydia</taxon>
    </lineage>
</organism>
<proteinExistence type="predicted"/>
<gene>
    <name evidence="1" type="ORF">DB43_DU00280</name>
</gene>
<evidence type="ECO:0000313" key="2">
    <source>
        <dbReference type="Proteomes" id="UP000031307"/>
    </source>
</evidence>
<reference evidence="1 2" key="1">
    <citation type="journal article" date="2014" name="Mol. Biol. Evol.">
        <title>Massive expansion of Ubiquitination-related gene families within the Chlamydiae.</title>
        <authorList>
            <person name="Domman D."/>
            <person name="Collingro A."/>
            <person name="Lagkouvardos I."/>
            <person name="Gehre L."/>
            <person name="Weinmaier T."/>
            <person name="Rattei T."/>
            <person name="Subtil A."/>
            <person name="Horn M."/>
        </authorList>
    </citation>
    <scope>NUCLEOTIDE SEQUENCE [LARGE SCALE GENOMIC DNA]</scope>
    <source>
        <strain evidence="1 2">OEW1</strain>
    </source>
</reference>
<comment type="caution">
    <text evidence="1">The sequence shown here is derived from an EMBL/GenBank/DDBJ whole genome shotgun (WGS) entry which is preliminary data.</text>
</comment>
<sequence length="248" mass="28690">MTPLQSRETWNNDSFAFDGITLQHIHQEKNVPSNTNEAIGHLYSVYECVNKIFDLIQSKSNPQKELRDYLFQDLKHMEFLIGIIKKTYTVEEMKEWDDFVSQKLKHYEAYGQVPETTYEQAVPLPLSISPPSPQQVTTQQPKVIHITGAVNRDTYYKIIHNDQGIFINYFHCHGQVKSAKSDKKSLGVYIAALQKCSNKAEELEARYPDAAEKLRLFHAPLRQQALKRLENVKDIERKAAIERSQPRA</sequence>
<dbReference type="AlphaFoldDB" id="A0A0C1C554"/>
<dbReference type="PATRIC" id="fig|83552.4.peg.252"/>
<accession>A0A0C1C554</accession>
<evidence type="ECO:0000313" key="1">
    <source>
        <dbReference type="EMBL" id="KIA78561.1"/>
    </source>
</evidence>
<dbReference type="Proteomes" id="UP000031307">
    <property type="component" value="Unassembled WGS sequence"/>
</dbReference>